<dbReference type="EC" id="2.3.3.13" evidence="3 11"/>
<protein>
    <recommendedName>
        <fullName evidence="4 11">2-isopropylmalate synthase</fullName>
        <ecNumber evidence="3 11">2.3.3.13</ecNumber>
    </recommendedName>
    <alternativeName>
        <fullName evidence="11">Alpha-IPM synthase</fullName>
    </alternativeName>
    <alternativeName>
        <fullName evidence="11">Alpha-isopropylmalate synthase</fullName>
    </alternativeName>
</protein>
<keyword evidence="5 11" id="KW-0432">Leucine biosynthesis</keyword>
<comment type="similarity">
    <text evidence="2 11">Belongs to the alpha-IPM synthase/homocitrate synthase family. LeuA type 1 subfamily.</text>
</comment>
<dbReference type="SUPFAM" id="SSF110921">
    <property type="entry name" value="2-isopropylmalate synthase LeuA, allosteric (dimerisation) domain"/>
    <property type="match status" value="1"/>
</dbReference>
<gene>
    <name evidence="11" type="primary">leuA</name>
    <name evidence="13" type="ORF">JCM5805K_1569</name>
</gene>
<feature type="binding site" evidence="11">
    <location>
        <position position="272"/>
    </location>
    <ligand>
        <name>Mn(2+)</name>
        <dbReference type="ChEBI" id="CHEBI:29035"/>
    </ligand>
</feature>
<dbReference type="Proteomes" id="UP000031847">
    <property type="component" value="Unassembled WGS sequence"/>
</dbReference>
<evidence type="ECO:0000256" key="11">
    <source>
        <dbReference type="HAMAP-Rule" id="MF_01025"/>
    </source>
</evidence>
<dbReference type="InterPro" id="IPR013785">
    <property type="entry name" value="Aldolase_TIM"/>
</dbReference>
<dbReference type="InterPro" id="IPR050073">
    <property type="entry name" value="2-IPM_HCS-like"/>
</dbReference>
<comment type="function">
    <text evidence="11">Catalyzes the condensation of the acetyl group of acetyl-CoA with 3-methyl-2-oxobutanoate (2-ketoisovalerate) to form 3-carboxy-3-hydroxy-4-methylpentanoate (2-isopropylmalate).</text>
</comment>
<evidence type="ECO:0000313" key="13">
    <source>
        <dbReference type="EMBL" id="GAM80457.1"/>
    </source>
</evidence>
<sequence length="548" mass="59755">MAKICGSCLEIVISRTERRPHGRLFCFLIKNRGNIMRKIEFFDTSLRDGEQTPGVSFSISEKVTIAKQLEKWGISVIEAGFPAASPDSFEAVKQIADSLNDTAVTALARCVISDIDKAVEAVKGAKYPQIHVFIATSPIHMKYKLKISPEEVLKNIDKCVRYARERVEVVEFSPEDATRTELNFLLEAVQTAVDAGATYINIPDTVGYTTPEEYGKIFKFLIENIKSEREIIFSPHCHDDLGMAVANSLAAIKAGAGRVEGTVNGIGERAGNAALEEIAVALHIRKDFYQAQSPLKLSETAATAELISQFSGIAIPKNKAIVGANAFAHESGIHQDGVLKNAETYEIITPELVGIKHNSLPLGKLSGRHAFSEKLTELNIAYDDESLAILFEKFKKLADKKKEITDADVHALFTGETVKNLAGFILDNVQIDGHKALVQLKNQEEEIYVSQGEGSGSVDAIFKAIDKVFNHQLKLISYSVDAVTDGIDAQATTLVSVENLSTGTIFNAKGVDYDVLKGSAIAYMNANVLVQKENLQGKVEQISAHDGI</sequence>
<dbReference type="Gene3D" id="3.20.20.70">
    <property type="entry name" value="Aldolase class I"/>
    <property type="match status" value="1"/>
</dbReference>
<keyword evidence="6 11" id="KW-0028">Amino-acid biosynthesis</keyword>
<dbReference type="GO" id="GO:0009098">
    <property type="term" value="P:L-leucine biosynthetic process"/>
    <property type="evidence" value="ECO:0007669"/>
    <property type="project" value="UniProtKB-UniRule"/>
</dbReference>
<dbReference type="Pfam" id="PF22617">
    <property type="entry name" value="HCS_D2"/>
    <property type="match status" value="1"/>
</dbReference>
<dbReference type="HAMAP" id="MF_01025">
    <property type="entry name" value="LeuA_type1"/>
    <property type="match status" value="1"/>
</dbReference>
<keyword evidence="7 11" id="KW-0808">Transferase</keyword>
<dbReference type="EMBL" id="BBSI01000023">
    <property type="protein sequence ID" value="GAM80457.1"/>
    <property type="molecule type" value="Genomic_DNA"/>
</dbReference>
<dbReference type="PANTHER" id="PTHR10277">
    <property type="entry name" value="HOMOCITRATE SYNTHASE-RELATED"/>
    <property type="match status" value="1"/>
</dbReference>
<dbReference type="SMART" id="SM00917">
    <property type="entry name" value="LeuA_dimer"/>
    <property type="match status" value="1"/>
</dbReference>
<dbReference type="PROSITE" id="PS00816">
    <property type="entry name" value="AIPM_HOMOCIT_SYNTH_2"/>
    <property type="match status" value="1"/>
</dbReference>
<dbReference type="PANTHER" id="PTHR10277:SF9">
    <property type="entry name" value="2-ISOPROPYLMALATE SYNTHASE 1, CHLOROPLASTIC-RELATED"/>
    <property type="match status" value="1"/>
</dbReference>
<dbReference type="SUPFAM" id="SSF51569">
    <property type="entry name" value="Aldolase"/>
    <property type="match status" value="1"/>
</dbReference>
<dbReference type="AlphaFoldDB" id="A0A0B8QU24"/>
<dbReference type="InterPro" id="IPR013709">
    <property type="entry name" value="2-isopropylmalate_synth_dimer"/>
</dbReference>
<dbReference type="NCBIfam" id="TIGR00973">
    <property type="entry name" value="leuA_bact"/>
    <property type="match status" value="1"/>
</dbReference>
<evidence type="ECO:0000256" key="7">
    <source>
        <dbReference type="ARBA" id="ARBA00022679"/>
    </source>
</evidence>
<evidence type="ECO:0000256" key="4">
    <source>
        <dbReference type="ARBA" id="ARBA00018198"/>
    </source>
</evidence>
<dbReference type="GO" id="GO:0003985">
    <property type="term" value="F:acetyl-CoA C-acetyltransferase activity"/>
    <property type="evidence" value="ECO:0007669"/>
    <property type="project" value="UniProtKB-UniRule"/>
</dbReference>
<organism evidence="13 14">
    <name type="scientific">Lactococcus lactis subsp. lactis</name>
    <name type="common">Streptococcus lactis</name>
    <dbReference type="NCBI Taxonomy" id="1360"/>
    <lineage>
        <taxon>Bacteria</taxon>
        <taxon>Bacillati</taxon>
        <taxon>Bacillota</taxon>
        <taxon>Bacilli</taxon>
        <taxon>Lactobacillales</taxon>
        <taxon>Streptococcaceae</taxon>
        <taxon>Lactococcus</taxon>
    </lineage>
</organism>
<evidence type="ECO:0000256" key="5">
    <source>
        <dbReference type="ARBA" id="ARBA00022430"/>
    </source>
</evidence>
<evidence type="ECO:0000256" key="8">
    <source>
        <dbReference type="ARBA" id="ARBA00022723"/>
    </source>
</evidence>
<feature type="binding site" evidence="11">
    <location>
        <position position="48"/>
    </location>
    <ligand>
        <name>Mn(2+)</name>
        <dbReference type="ChEBI" id="CHEBI:29035"/>
    </ligand>
</feature>
<dbReference type="Gene3D" id="1.10.238.260">
    <property type="match status" value="1"/>
</dbReference>
<evidence type="ECO:0000259" key="12">
    <source>
        <dbReference type="PROSITE" id="PS50991"/>
    </source>
</evidence>
<dbReference type="Pfam" id="PF08502">
    <property type="entry name" value="LeuA_dimer"/>
    <property type="match status" value="1"/>
</dbReference>
<feature type="binding site" evidence="11">
    <location>
        <position position="238"/>
    </location>
    <ligand>
        <name>Mn(2+)</name>
        <dbReference type="ChEBI" id="CHEBI:29035"/>
    </ligand>
</feature>
<dbReference type="FunFam" id="3.20.20.70:FF:000010">
    <property type="entry name" value="2-isopropylmalate synthase"/>
    <property type="match status" value="1"/>
</dbReference>
<comment type="subunit">
    <text evidence="11">Homodimer.</text>
</comment>
<name>A0A0B8QU24_LACLL</name>
<evidence type="ECO:0000256" key="6">
    <source>
        <dbReference type="ARBA" id="ARBA00022605"/>
    </source>
</evidence>
<dbReference type="GO" id="GO:0003852">
    <property type="term" value="F:2-isopropylmalate synthase activity"/>
    <property type="evidence" value="ECO:0007669"/>
    <property type="project" value="UniProtKB-UniRule"/>
</dbReference>
<dbReference type="UniPathway" id="UPA00048">
    <property type="reaction ID" value="UER00070"/>
</dbReference>
<dbReference type="PROSITE" id="PS50991">
    <property type="entry name" value="PYR_CT"/>
    <property type="match status" value="1"/>
</dbReference>
<dbReference type="InterPro" id="IPR002034">
    <property type="entry name" value="AIPM/Hcit_synth_CS"/>
</dbReference>
<dbReference type="GO" id="GO:0005737">
    <property type="term" value="C:cytoplasm"/>
    <property type="evidence" value="ECO:0007669"/>
    <property type="project" value="UniProtKB-UniRule"/>
</dbReference>
<keyword evidence="9 11" id="KW-0464">Manganese</keyword>
<dbReference type="PROSITE" id="PS00815">
    <property type="entry name" value="AIPM_HOMOCIT_SYNTH_1"/>
    <property type="match status" value="1"/>
</dbReference>
<evidence type="ECO:0000256" key="10">
    <source>
        <dbReference type="ARBA" id="ARBA00023304"/>
    </source>
</evidence>
<dbReference type="NCBIfam" id="NF002086">
    <property type="entry name" value="PRK00915.1-3"/>
    <property type="match status" value="1"/>
</dbReference>
<comment type="pathway">
    <text evidence="1 11">Amino-acid biosynthesis; L-leucine biosynthesis; L-leucine from 3-methyl-2-oxobutanoate: step 1/4.</text>
</comment>
<evidence type="ECO:0000256" key="1">
    <source>
        <dbReference type="ARBA" id="ARBA00004689"/>
    </source>
</evidence>
<dbReference type="InterPro" id="IPR054691">
    <property type="entry name" value="LeuA/HCS_post-cat"/>
</dbReference>
<comment type="cofactor">
    <cofactor evidence="11">
        <name>Mn(2+)</name>
        <dbReference type="ChEBI" id="CHEBI:29035"/>
    </cofactor>
</comment>
<feature type="domain" description="Pyruvate carboxyltransferase" evidence="12">
    <location>
        <begin position="39"/>
        <end position="301"/>
    </location>
</feature>
<reference evidence="13 14" key="1">
    <citation type="submission" date="2015-01" db="EMBL/GenBank/DDBJ databases">
        <title>Lactococcus lactis subsp.lactis JCM 5805 whole genome shotgun sequence.</title>
        <authorList>
            <person name="Fujii T."/>
            <person name="Tomita Y."/>
            <person name="Ikushima S."/>
            <person name="Fujiwara D."/>
        </authorList>
    </citation>
    <scope>NUCLEOTIDE SEQUENCE [LARGE SCALE GENOMIC DNA]</scope>
    <source>
        <strain evidence="13 14">JCM 5805</strain>
    </source>
</reference>
<evidence type="ECO:0000256" key="3">
    <source>
        <dbReference type="ARBA" id="ARBA00012973"/>
    </source>
</evidence>
<dbReference type="Gene3D" id="3.30.160.270">
    <property type="match status" value="1"/>
</dbReference>
<keyword evidence="8 11" id="KW-0479">Metal-binding</keyword>
<dbReference type="NCBIfam" id="NF002088">
    <property type="entry name" value="PRK00915.1-5"/>
    <property type="match status" value="1"/>
</dbReference>
<proteinExistence type="inferred from homology"/>
<dbReference type="InterPro" id="IPR005671">
    <property type="entry name" value="LeuA_bact_synth"/>
</dbReference>
<dbReference type="CDD" id="cd07940">
    <property type="entry name" value="DRE_TIM_IPMS"/>
    <property type="match status" value="1"/>
</dbReference>
<dbReference type="Pfam" id="PF00682">
    <property type="entry name" value="HMGL-like"/>
    <property type="match status" value="1"/>
</dbReference>
<dbReference type="GO" id="GO:0030145">
    <property type="term" value="F:manganese ion binding"/>
    <property type="evidence" value="ECO:0007669"/>
    <property type="project" value="UniProtKB-UniRule"/>
</dbReference>
<evidence type="ECO:0000256" key="2">
    <source>
        <dbReference type="ARBA" id="ARBA00009396"/>
    </source>
</evidence>
<comment type="caution">
    <text evidence="13">The sequence shown here is derived from an EMBL/GenBank/DDBJ whole genome shotgun (WGS) entry which is preliminary data.</text>
</comment>
<keyword evidence="10 11" id="KW-0100">Branched-chain amino acid biosynthesis</keyword>
<keyword evidence="11" id="KW-0963">Cytoplasm</keyword>
<feature type="region of interest" description="Regulatory domain" evidence="11">
    <location>
        <begin position="425"/>
        <end position="548"/>
    </location>
</feature>
<dbReference type="InterPro" id="IPR036230">
    <property type="entry name" value="LeuA_allosteric_dom_sf"/>
</dbReference>
<comment type="catalytic activity">
    <reaction evidence="11">
        <text>3-methyl-2-oxobutanoate + acetyl-CoA + H2O = (2S)-2-isopropylmalate + CoA + H(+)</text>
        <dbReference type="Rhea" id="RHEA:21524"/>
        <dbReference type="ChEBI" id="CHEBI:1178"/>
        <dbReference type="ChEBI" id="CHEBI:11851"/>
        <dbReference type="ChEBI" id="CHEBI:15377"/>
        <dbReference type="ChEBI" id="CHEBI:15378"/>
        <dbReference type="ChEBI" id="CHEBI:57287"/>
        <dbReference type="ChEBI" id="CHEBI:57288"/>
        <dbReference type="EC" id="2.3.3.13"/>
    </reaction>
</comment>
<evidence type="ECO:0000256" key="9">
    <source>
        <dbReference type="ARBA" id="ARBA00023211"/>
    </source>
</evidence>
<dbReference type="FunFam" id="1.10.238.260:FF:000001">
    <property type="entry name" value="2-isopropylmalate synthase"/>
    <property type="match status" value="1"/>
</dbReference>
<evidence type="ECO:0000313" key="14">
    <source>
        <dbReference type="Proteomes" id="UP000031847"/>
    </source>
</evidence>
<accession>A0A0B8QU24</accession>
<dbReference type="InterPro" id="IPR000891">
    <property type="entry name" value="PYR_CT"/>
</dbReference>
<feature type="binding site" evidence="11">
    <location>
        <position position="236"/>
    </location>
    <ligand>
        <name>Mn(2+)</name>
        <dbReference type="ChEBI" id="CHEBI:29035"/>
    </ligand>
</feature>